<dbReference type="GO" id="GO:0016807">
    <property type="term" value="F:cysteine-type carboxypeptidase activity"/>
    <property type="evidence" value="ECO:0007669"/>
    <property type="project" value="UniProtKB-EC"/>
</dbReference>
<accession>A0AAD9D6H6</accession>
<protein>
    <submittedName>
        <fullName evidence="4">Cathepsin Z</fullName>
        <ecNumber evidence="4">3.4.18.1</ecNumber>
    </submittedName>
</protein>
<proteinExistence type="inferred from homology"/>
<evidence type="ECO:0000256" key="1">
    <source>
        <dbReference type="ARBA" id="ARBA00008455"/>
    </source>
</evidence>
<dbReference type="Pfam" id="PF00112">
    <property type="entry name" value="Peptidase_C1"/>
    <property type="match status" value="1"/>
</dbReference>
<dbReference type="EC" id="3.4.18.1" evidence="4"/>
<keyword evidence="5" id="KW-1185">Reference proteome</keyword>
<dbReference type="SUPFAM" id="SSF54001">
    <property type="entry name" value="Cysteine proteinases"/>
    <property type="match status" value="1"/>
</dbReference>
<dbReference type="InterPro" id="IPR038765">
    <property type="entry name" value="Papain-like_cys_pep_sf"/>
</dbReference>
<dbReference type="InterPro" id="IPR013128">
    <property type="entry name" value="Peptidase_C1A"/>
</dbReference>
<evidence type="ECO:0000313" key="4">
    <source>
        <dbReference type="EMBL" id="KAK1735657.1"/>
    </source>
</evidence>
<dbReference type="GO" id="GO:0006508">
    <property type="term" value="P:proteolysis"/>
    <property type="evidence" value="ECO:0007669"/>
    <property type="project" value="InterPro"/>
</dbReference>
<feature type="domain" description="Peptidase C1A papain C-terminal" evidence="3">
    <location>
        <begin position="83"/>
        <end position="261"/>
    </location>
</feature>
<organism evidence="4 5">
    <name type="scientific">Skeletonema marinoi</name>
    <dbReference type="NCBI Taxonomy" id="267567"/>
    <lineage>
        <taxon>Eukaryota</taxon>
        <taxon>Sar</taxon>
        <taxon>Stramenopiles</taxon>
        <taxon>Ochrophyta</taxon>
        <taxon>Bacillariophyta</taxon>
        <taxon>Coscinodiscophyceae</taxon>
        <taxon>Thalassiosirophycidae</taxon>
        <taxon>Thalassiosirales</taxon>
        <taxon>Skeletonemataceae</taxon>
        <taxon>Skeletonema</taxon>
        <taxon>Skeletonema marinoi-dohrnii complex</taxon>
    </lineage>
</organism>
<comment type="similarity">
    <text evidence="1">Belongs to the peptidase C1 family.</text>
</comment>
<keyword evidence="4" id="KW-0378">Hydrolase</keyword>
<evidence type="ECO:0000259" key="3">
    <source>
        <dbReference type="SMART" id="SM00645"/>
    </source>
</evidence>
<dbReference type="SMART" id="SM00645">
    <property type="entry name" value="Pept_C1"/>
    <property type="match status" value="1"/>
</dbReference>
<dbReference type="EMBL" id="JATAAI010000033">
    <property type="protein sequence ID" value="KAK1735657.1"/>
    <property type="molecule type" value="Genomic_DNA"/>
</dbReference>
<keyword evidence="4" id="KW-0645">Protease</keyword>
<dbReference type="PANTHER" id="PTHR12411">
    <property type="entry name" value="CYSTEINE PROTEASE FAMILY C1-RELATED"/>
    <property type="match status" value="1"/>
</dbReference>
<reference evidence="4" key="1">
    <citation type="submission" date="2023-06" db="EMBL/GenBank/DDBJ databases">
        <title>Survivors Of The Sea: Transcriptome response of Skeletonema marinoi to long-term dormancy.</title>
        <authorList>
            <person name="Pinder M.I.M."/>
            <person name="Kourtchenko O."/>
            <person name="Robertson E.K."/>
            <person name="Larsson T."/>
            <person name="Maumus F."/>
            <person name="Osuna-Cruz C.M."/>
            <person name="Vancaester E."/>
            <person name="Stenow R."/>
            <person name="Vandepoele K."/>
            <person name="Ploug H."/>
            <person name="Bruchert V."/>
            <person name="Godhe A."/>
            <person name="Topel M."/>
        </authorList>
    </citation>
    <scope>NUCLEOTIDE SEQUENCE</scope>
    <source>
        <strain evidence="4">R05AC</strain>
    </source>
</reference>
<evidence type="ECO:0000256" key="2">
    <source>
        <dbReference type="ARBA" id="ARBA00023145"/>
    </source>
</evidence>
<evidence type="ECO:0000313" key="5">
    <source>
        <dbReference type="Proteomes" id="UP001224775"/>
    </source>
</evidence>
<dbReference type="Gene3D" id="3.90.70.10">
    <property type="entry name" value="Cysteine proteinases"/>
    <property type="match status" value="1"/>
</dbReference>
<sequence length="291" mass="31782">PDIKQNTAKSHLEHATTVLACCSCRRCSYSVAMKFFTVFAALVASVTADDDFHFNEFVKLEGHTVQNDYTSPLPHEYVADADVPLKWDWGNVDGKSMITKSLNQHIPQYCGSCWAHGALSALADRIKIARNGEGDDINLSIQHVLNCGSLIAGSCHGGSHTGAYEFVKSNGKIAFDTCSPYIACSAESTEGFCPHVDTTCSPVNVCRTCGGFLSMGAAECAPIEDYPHATVLEYGIVGQGETDPMKRAMMIKKEVYTRGPIACGVQAKPLVNFLVEKFFLTRTHPRRTIMW</sequence>
<dbReference type="InterPro" id="IPR000668">
    <property type="entry name" value="Peptidase_C1A_C"/>
</dbReference>
<comment type="caution">
    <text evidence="4">The sequence shown here is derived from an EMBL/GenBank/DDBJ whole genome shotgun (WGS) entry which is preliminary data.</text>
</comment>
<name>A0AAD9D6H6_9STRA</name>
<gene>
    <name evidence="4" type="ORF">QTG54_013820</name>
</gene>
<keyword evidence="4" id="KW-0121">Carboxypeptidase</keyword>
<feature type="non-terminal residue" evidence="4">
    <location>
        <position position="291"/>
    </location>
</feature>
<keyword evidence="2" id="KW-0865">Zymogen</keyword>
<dbReference type="Proteomes" id="UP001224775">
    <property type="component" value="Unassembled WGS sequence"/>
</dbReference>
<dbReference type="AlphaFoldDB" id="A0AAD9D6H6"/>